<comment type="catalytic activity">
    <reaction evidence="2">
        <text>4-(gamma-L-glutamylamino)butanoate + H2O = 4-aminobutanoate + L-glutamate</text>
        <dbReference type="Rhea" id="RHEA:19737"/>
        <dbReference type="ChEBI" id="CHEBI:15377"/>
        <dbReference type="ChEBI" id="CHEBI:29985"/>
        <dbReference type="ChEBI" id="CHEBI:58800"/>
        <dbReference type="ChEBI" id="CHEBI:59888"/>
        <dbReference type="EC" id="3.5.1.94"/>
    </reaction>
</comment>
<dbReference type="AlphaFoldDB" id="A0A212RDP5"/>
<dbReference type="PROSITE" id="PS51273">
    <property type="entry name" value="GATASE_TYPE_1"/>
    <property type="match status" value="1"/>
</dbReference>
<name>A0A212RDP5_9PROT</name>
<evidence type="ECO:0000256" key="3">
    <source>
        <dbReference type="ARBA" id="ARBA00055068"/>
    </source>
</evidence>
<dbReference type="GO" id="GO:0006598">
    <property type="term" value="P:polyamine catabolic process"/>
    <property type="evidence" value="ECO:0007669"/>
    <property type="project" value="TreeGrafter"/>
</dbReference>
<gene>
    <name evidence="6" type="ORF">SAMN07250955_107146</name>
</gene>
<dbReference type="GO" id="GO:0005829">
    <property type="term" value="C:cytosol"/>
    <property type="evidence" value="ECO:0007669"/>
    <property type="project" value="TreeGrafter"/>
</dbReference>
<evidence type="ECO:0000256" key="5">
    <source>
        <dbReference type="ARBA" id="ARBA00066788"/>
    </source>
</evidence>
<dbReference type="RefSeq" id="WP_088561709.1">
    <property type="nucleotide sequence ID" value="NZ_FYEH01000007.1"/>
</dbReference>
<evidence type="ECO:0000256" key="1">
    <source>
        <dbReference type="ARBA" id="ARBA00011083"/>
    </source>
</evidence>
<dbReference type="PANTHER" id="PTHR43235">
    <property type="entry name" value="GLUTAMINE AMIDOTRANSFERASE PB2B2.05-RELATED"/>
    <property type="match status" value="1"/>
</dbReference>
<comment type="similarity">
    <text evidence="1">Belongs to the peptidase C26 family.</text>
</comment>
<evidence type="ECO:0000313" key="7">
    <source>
        <dbReference type="Proteomes" id="UP000197065"/>
    </source>
</evidence>
<dbReference type="InterPro" id="IPR011697">
    <property type="entry name" value="Peptidase_C26"/>
</dbReference>
<comment type="pathway">
    <text evidence="4">Amine and polyamine degradation; putrescine degradation; 4-aminobutanoate from putrescine: step 4/4.</text>
</comment>
<dbReference type="GO" id="GO:0033969">
    <property type="term" value="F:gamma-glutamyl-gamma-aminobutyrate hydrolase activity"/>
    <property type="evidence" value="ECO:0007669"/>
    <property type="project" value="UniProtKB-EC"/>
</dbReference>
<evidence type="ECO:0000313" key="6">
    <source>
        <dbReference type="EMBL" id="SNB70226.1"/>
    </source>
</evidence>
<dbReference type="EMBL" id="FYEH01000007">
    <property type="protein sequence ID" value="SNB70226.1"/>
    <property type="molecule type" value="Genomic_DNA"/>
</dbReference>
<comment type="function">
    <text evidence="3">Involved in the breakdown of putrescine via hydrolysis of the gamma-glutamyl linkage of gamma-glutamyl-gamma-aminobutyrate.</text>
</comment>
<proteinExistence type="inferred from homology"/>
<dbReference type="OrthoDB" id="9813383at2"/>
<dbReference type="SUPFAM" id="SSF52317">
    <property type="entry name" value="Class I glutamine amidotransferase-like"/>
    <property type="match status" value="1"/>
</dbReference>
<dbReference type="Gene3D" id="3.40.50.880">
    <property type="match status" value="1"/>
</dbReference>
<keyword evidence="7" id="KW-1185">Reference proteome</keyword>
<dbReference type="PANTHER" id="PTHR43235:SF1">
    <property type="entry name" value="GLUTAMINE AMIDOTRANSFERASE PB2B2.05-RELATED"/>
    <property type="match status" value="1"/>
</dbReference>
<evidence type="ECO:0000256" key="4">
    <source>
        <dbReference type="ARBA" id="ARBA00060634"/>
    </source>
</evidence>
<sequence>MPEAVPRPFVGITACLKPRDGGFFFHSVSRRYVDAVVSAVDAVPVLLPAIGDAQDIPSLLSRMDGLVLTGSPSNVDPAHYNGPAARPDNEADPARDATTLPLIRAAIQIGLPVLAICRGIQELNVALGGSLHQHVQELPGRFDHRSDKSKPIIERFLPCHAIRVRPDGVLAPILVPGEGGLMMVNSLHGQGLDRVAPSLVVEAEAEDGTIEAVSMPEAKGFVIGVQWHPEYAPEEDPHSKRLFKAFGDAVRAFANNRAGHVGFQRVA</sequence>
<dbReference type="FunFam" id="3.40.50.880:FF:000030">
    <property type="entry name" value="Gamma-glutamyl-gamma-aminobutyrate hydrolase PuuD"/>
    <property type="match status" value="1"/>
</dbReference>
<dbReference type="EC" id="3.5.1.94" evidence="5"/>
<dbReference type="Proteomes" id="UP000197065">
    <property type="component" value="Unassembled WGS sequence"/>
</dbReference>
<protein>
    <recommendedName>
        <fullName evidence="5">gamma-glutamyl-gamma-aminobutyrate hydrolase</fullName>
        <ecNumber evidence="5">3.5.1.94</ecNumber>
    </recommendedName>
</protein>
<dbReference type="InterPro" id="IPR029062">
    <property type="entry name" value="Class_I_gatase-like"/>
</dbReference>
<dbReference type="CDD" id="cd01745">
    <property type="entry name" value="GATase1_2"/>
    <property type="match status" value="1"/>
</dbReference>
<evidence type="ECO:0000256" key="2">
    <source>
        <dbReference type="ARBA" id="ARBA00052718"/>
    </source>
</evidence>
<reference evidence="6 7" key="1">
    <citation type="submission" date="2017-06" db="EMBL/GenBank/DDBJ databases">
        <authorList>
            <person name="Kim H.J."/>
            <person name="Triplett B.A."/>
        </authorList>
    </citation>
    <scope>NUCLEOTIDE SEQUENCE [LARGE SCALE GENOMIC DNA]</scope>
    <source>
        <strain evidence="6 7">B29T1</strain>
    </source>
</reference>
<dbReference type="InterPro" id="IPR044668">
    <property type="entry name" value="PuuD-like"/>
</dbReference>
<keyword evidence="6" id="KW-0378">Hydrolase</keyword>
<dbReference type="Pfam" id="PF07722">
    <property type="entry name" value="Peptidase_C26"/>
    <property type="match status" value="1"/>
</dbReference>
<accession>A0A212RDP5</accession>
<organism evidence="6 7">
    <name type="scientific">Arboricoccus pini</name>
    <dbReference type="NCBI Taxonomy" id="1963835"/>
    <lineage>
        <taxon>Bacteria</taxon>
        <taxon>Pseudomonadati</taxon>
        <taxon>Pseudomonadota</taxon>
        <taxon>Alphaproteobacteria</taxon>
        <taxon>Geminicoccales</taxon>
        <taxon>Geminicoccaceae</taxon>
        <taxon>Arboricoccus</taxon>
    </lineage>
</organism>